<comment type="caution">
    <text evidence="1">The sequence shown here is derived from an EMBL/GenBank/DDBJ whole genome shotgun (WGS) entry which is preliminary data.</text>
</comment>
<keyword evidence="2" id="KW-1185">Reference proteome</keyword>
<reference evidence="2" key="1">
    <citation type="journal article" date="2019" name="Int. J. Syst. Evol. Microbiol.">
        <title>The Global Catalogue of Microorganisms (GCM) 10K type strain sequencing project: providing services to taxonomists for standard genome sequencing and annotation.</title>
        <authorList>
            <consortium name="The Broad Institute Genomics Platform"/>
            <consortium name="The Broad Institute Genome Sequencing Center for Infectious Disease"/>
            <person name="Wu L."/>
            <person name="Ma J."/>
        </authorList>
    </citation>
    <scope>NUCLEOTIDE SEQUENCE [LARGE SCALE GENOMIC DNA]</scope>
    <source>
        <strain evidence="2">CCUG 60527</strain>
    </source>
</reference>
<evidence type="ECO:0000313" key="2">
    <source>
        <dbReference type="Proteomes" id="UP001597062"/>
    </source>
</evidence>
<proteinExistence type="predicted"/>
<organism evidence="1 2">
    <name type="scientific">Tenacibaculum geojense</name>
    <dbReference type="NCBI Taxonomy" id="915352"/>
    <lineage>
        <taxon>Bacteria</taxon>
        <taxon>Pseudomonadati</taxon>
        <taxon>Bacteroidota</taxon>
        <taxon>Flavobacteriia</taxon>
        <taxon>Flavobacteriales</taxon>
        <taxon>Flavobacteriaceae</taxon>
        <taxon>Tenacibaculum</taxon>
    </lineage>
</organism>
<dbReference type="Proteomes" id="UP001597062">
    <property type="component" value="Unassembled WGS sequence"/>
</dbReference>
<dbReference type="RefSeq" id="WP_386106251.1">
    <property type="nucleotide sequence ID" value="NZ_JBHTJR010000030.1"/>
</dbReference>
<gene>
    <name evidence="1" type="ORF">ACFQ1U_05755</name>
</gene>
<name>A0ABW3JTQ2_9FLAO</name>
<protein>
    <submittedName>
        <fullName evidence="1">DUF2480 family protein</fullName>
    </submittedName>
</protein>
<sequence length="169" mass="19162">MAEEIINRIANSALITIDLEDFYISKPRKVLDIKAWLYEELILREKDFRSHVSNHDWSQYSNSFVALTCSSDAIIPSWAYMLITAQLSNYASEVVVGDLNLLETVIFHKIISDIDVSVYTNKPVIIKGCSNKPIPESAYIFLITKLQPVVKSLMFGEACSTVPLFKKKL</sequence>
<evidence type="ECO:0000313" key="1">
    <source>
        <dbReference type="EMBL" id="MFD0992702.1"/>
    </source>
</evidence>
<accession>A0ABW3JTQ2</accession>
<dbReference type="EMBL" id="JBHTJR010000030">
    <property type="protein sequence ID" value="MFD0992702.1"/>
    <property type="molecule type" value="Genomic_DNA"/>
</dbReference>
<dbReference type="Pfam" id="PF10652">
    <property type="entry name" value="DUF2480"/>
    <property type="match status" value="1"/>
</dbReference>
<dbReference type="InterPro" id="IPR018914">
    <property type="entry name" value="DUF2480"/>
</dbReference>